<dbReference type="GO" id="GO:0003676">
    <property type="term" value="F:nucleic acid binding"/>
    <property type="evidence" value="ECO:0007669"/>
    <property type="project" value="InterPro"/>
</dbReference>
<dbReference type="SUPFAM" id="SSF53335">
    <property type="entry name" value="S-adenosyl-L-methionine-dependent methyltransferases"/>
    <property type="match status" value="1"/>
</dbReference>
<evidence type="ECO:0000313" key="5">
    <source>
        <dbReference type="EMBL" id="KAJ8655710.1"/>
    </source>
</evidence>
<dbReference type="InterPro" id="IPR050320">
    <property type="entry name" value="N5-glutamine_MTase"/>
</dbReference>
<protein>
    <recommendedName>
        <fullName evidence="4">Methyltransferase domain-containing protein</fullName>
    </recommendedName>
</protein>
<dbReference type="GeneID" id="83216002"/>
<dbReference type="InterPro" id="IPR002052">
    <property type="entry name" value="DNA_methylase_N6_adenine_CS"/>
</dbReference>
<reference evidence="5 6" key="1">
    <citation type="submission" date="2023-03" db="EMBL/GenBank/DDBJ databases">
        <title>Genome sequence of Lichtheimia ornata CBS 291.66.</title>
        <authorList>
            <person name="Mohabir J.T."/>
            <person name="Shea T.P."/>
            <person name="Kurbessoian T."/>
            <person name="Berby B."/>
            <person name="Fontaine J."/>
            <person name="Livny J."/>
            <person name="Gnirke A."/>
            <person name="Stajich J.E."/>
            <person name="Cuomo C.A."/>
        </authorList>
    </citation>
    <scope>NUCLEOTIDE SEQUENCE [LARGE SCALE GENOMIC DNA]</scope>
    <source>
        <strain evidence="5">CBS 291.66</strain>
    </source>
</reference>
<evidence type="ECO:0000256" key="3">
    <source>
        <dbReference type="ARBA" id="ARBA00022691"/>
    </source>
</evidence>
<name>A0AAD7V030_9FUNG</name>
<dbReference type="PANTHER" id="PTHR18895">
    <property type="entry name" value="HEMK METHYLTRANSFERASE"/>
    <property type="match status" value="1"/>
</dbReference>
<evidence type="ECO:0000259" key="4">
    <source>
        <dbReference type="Pfam" id="PF13847"/>
    </source>
</evidence>
<dbReference type="InterPro" id="IPR004556">
    <property type="entry name" value="HemK-like"/>
</dbReference>
<dbReference type="InterPro" id="IPR025714">
    <property type="entry name" value="Methyltranfer_dom"/>
</dbReference>
<dbReference type="GO" id="GO:0005739">
    <property type="term" value="C:mitochondrion"/>
    <property type="evidence" value="ECO:0007669"/>
    <property type="project" value="TreeGrafter"/>
</dbReference>
<feature type="domain" description="Methyltransferase" evidence="4">
    <location>
        <begin position="114"/>
        <end position="189"/>
    </location>
</feature>
<dbReference type="PROSITE" id="PS00092">
    <property type="entry name" value="N6_MTASE"/>
    <property type="match status" value="1"/>
</dbReference>
<dbReference type="GO" id="GO:0032259">
    <property type="term" value="P:methylation"/>
    <property type="evidence" value="ECO:0007669"/>
    <property type="project" value="UniProtKB-KW"/>
</dbReference>
<keyword evidence="2" id="KW-0808">Transferase</keyword>
<evidence type="ECO:0000256" key="1">
    <source>
        <dbReference type="ARBA" id="ARBA00022603"/>
    </source>
</evidence>
<gene>
    <name evidence="5" type="ORF">O0I10_008595</name>
</gene>
<accession>A0AAD7V030</accession>
<dbReference type="AlphaFoldDB" id="A0AAD7V030"/>
<keyword evidence="1" id="KW-0489">Methyltransferase</keyword>
<dbReference type="RefSeq" id="XP_058340623.1">
    <property type="nucleotide sequence ID" value="XM_058488598.1"/>
</dbReference>
<dbReference type="InterPro" id="IPR029063">
    <property type="entry name" value="SAM-dependent_MTases_sf"/>
</dbReference>
<organism evidence="5 6">
    <name type="scientific">Lichtheimia ornata</name>
    <dbReference type="NCBI Taxonomy" id="688661"/>
    <lineage>
        <taxon>Eukaryota</taxon>
        <taxon>Fungi</taxon>
        <taxon>Fungi incertae sedis</taxon>
        <taxon>Mucoromycota</taxon>
        <taxon>Mucoromycotina</taxon>
        <taxon>Mucoromycetes</taxon>
        <taxon>Mucorales</taxon>
        <taxon>Lichtheimiaceae</taxon>
        <taxon>Lichtheimia</taxon>
    </lineage>
</organism>
<dbReference type="PANTHER" id="PTHR18895:SF74">
    <property type="entry name" value="MTRF1L RELEASE FACTOR GLUTAMINE METHYLTRANSFERASE"/>
    <property type="match status" value="1"/>
</dbReference>
<comment type="caution">
    <text evidence="5">The sequence shown here is derived from an EMBL/GenBank/DDBJ whole genome shotgun (WGS) entry which is preliminary data.</text>
</comment>
<evidence type="ECO:0000313" key="6">
    <source>
        <dbReference type="Proteomes" id="UP001234581"/>
    </source>
</evidence>
<dbReference type="CDD" id="cd02440">
    <property type="entry name" value="AdoMet_MTases"/>
    <property type="match status" value="1"/>
</dbReference>
<sequence length="289" mass="32972">MPRWPRLDRQWIRRLLPTCEHNVSLARRHLQWIKEKASDQATGAVAIPVVNAAIRDRVLFDKPLQYVLGTQPFGELDIVTRPPVLIPRWETEEWVHRLIDILKPRLQDSTTPFRILDICTGTGCIALALASQLPNVHVTAIDIADEAIDLARHNQRIHAIQSVDFYKMDVFDLQVPFSHKQPFDMVVANPPYITEEEYALLEPCVKDWEDQRALMADDHGLAVHKRIATLCSASHFLRPCQEDKGHPRLLMEIGGSHQVPVLTEILTKSFRNVSTWKDLAGKERVVVAS</sequence>
<keyword evidence="3" id="KW-0949">S-adenosyl-L-methionine</keyword>
<proteinExistence type="predicted"/>
<dbReference type="Pfam" id="PF13847">
    <property type="entry name" value="Methyltransf_31"/>
    <property type="match status" value="1"/>
</dbReference>
<dbReference type="GO" id="GO:0102559">
    <property type="term" value="F:peptide chain release factor N(5)-glutamine methyltransferase activity"/>
    <property type="evidence" value="ECO:0007669"/>
    <property type="project" value="UniProtKB-EC"/>
</dbReference>
<keyword evidence="6" id="KW-1185">Reference proteome</keyword>
<dbReference type="NCBIfam" id="TIGR00536">
    <property type="entry name" value="hemK_fam"/>
    <property type="match status" value="1"/>
</dbReference>
<dbReference type="Gene3D" id="3.40.50.150">
    <property type="entry name" value="Vaccinia Virus protein VP39"/>
    <property type="match status" value="1"/>
</dbReference>
<dbReference type="Proteomes" id="UP001234581">
    <property type="component" value="Unassembled WGS sequence"/>
</dbReference>
<dbReference type="EMBL" id="JARTCD010000046">
    <property type="protein sequence ID" value="KAJ8655710.1"/>
    <property type="molecule type" value="Genomic_DNA"/>
</dbReference>
<evidence type="ECO:0000256" key="2">
    <source>
        <dbReference type="ARBA" id="ARBA00022679"/>
    </source>
</evidence>